<dbReference type="PANTHER" id="PTHR42887">
    <property type="entry name" value="OS12G0638800 PROTEIN"/>
    <property type="match status" value="1"/>
</dbReference>
<protein>
    <submittedName>
        <fullName evidence="6">TIGR03862 family flavoprotein</fullName>
    </submittedName>
</protein>
<feature type="domain" description="RsdA/BaiN/AoA(So)-like insert" evidence="5">
    <location>
        <begin position="191"/>
        <end position="339"/>
    </location>
</feature>
<evidence type="ECO:0000313" key="6">
    <source>
        <dbReference type="EMBL" id="QQG35577.1"/>
    </source>
</evidence>
<dbReference type="InterPro" id="IPR004792">
    <property type="entry name" value="BaiN-like"/>
</dbReference>
<evidence type="ECO:0000313" key="7">
    <source>
        <dbReference type="Proteomes" id="UP000595362"/>
    </source>
</evidence>
<evidence type="ECO:0000259" key="5">
    <source>
        <dbReference type="Pfam" id="PF22780"/>
    </source>
</evidence>
<keyword evidence="3" id="KW-0274">FAD</keyword>
<dbReference type="Gene3D" id="1.10.8.260">
    <property type="entry name" value="HI0933 insert domain-like"/>
    <property type="match status" value="1"/>
</dbReference>
<dbReference type="Proteomes" id="UP000595362">
    <property type="component" value="Chromosome"/>
</dbReference>
<evidence type="ECO:0000259" key="4">
    <source>
        <dbReference type="Pfam" id="PF03486"/>
    </source>
</evidence>
<reference evidence="6 7" key="1">
    <citation type="submission" date="2020-07" db="EMBL/GenBank/DDBJ databases">
        <title>Huge and variable diversity of episymbiotic CPR bacteria and DPANN archaea in groundwater ecosystems.</title>
        <authorList>
            <person name="He C.Y."/>
            <person name="Keren R."/>
            <person name="Whittaker M."/>
            <person name="Farag I.F."/>
            <person name="Doudna J."/>
            <person name="Cate J.H.D."/>
            <person name="Banfield J.F."/>
        </authorList>
    </citation>
    <scope>NUCLEOTIDE SEQUENCE [LARGE SCALE GENOMIC DNA]</scope>
    <source>
        <strain evidence="6">NC_groundwater_70_Ag_B-0.1um_54_66</strain>
    </source>
</reference>
<dbReference type="InterPro" id="IPR057661">
    <property type="entry name" value="RsdA/BaiN/AoA(So)_Rossmann"/>
</dbReference>
<evidence type="ECO:0000256" key="3">
    <source>
        <dbReference type="ARBA" id="ARBA00022827"/>
    </source>
</evidence>
<evidence type="ECO:0000256" key="1">
    <source>
        <dbReference type="ARBA" id="ARBA00001974"/>
    </source>
</evidence>
<dbReference type="InterPro" id="IPR055178">
    <property type="entry name" value="RsdA/BaiN/AoA(So)-like_dom"/>
</dbReference>
<gene>
    <name evidence="6" type="ORF">HYS17_08590</name>
</gene>
<dbReference type="PRINTS" id="PR00419">
    <property type="entry name" value="ADXRDTASE"/>
</dbReference>
<keyword evidence="2" id="KW-0285">Flavoprotein</keyword>
<sequence length="403" mass="43215">MPKSVVIVGAGPAGLMAADVLSVAGLQVTVYERMPTAARKFLMAGRGGLNLTHSEPLDVFVTRYREARDIILPMIEQFSPTDLRVWCESLGQETYVGSSGRVFPRSMKASPVLRSWLARLRGQGVIVHYGWTWAGWRGDDLAFLDSGGKSQNVAADAVLLALGGASWPRLGADGSWQKILTDKGVSVSALRPSNCGFVVPWSPMFREKFAGQPLKTISLTIQGDSFQGEAIITRQGIEGGVVYAASALLRAEIERNGKAHIKIDLRPDVSLEQLRQRMQRPKGKDSLSNHLRKAGGLSPVAIGLVQEILHQKKGVDPAQLVKALPLTLTSTTGLERAISSAGGVSFSEVNQGLMLVNLPGVFVAGEMLDWEAPTGGYLLQATFSTAVRAAKGILSFLDAGSRI</sequence>
<dbReference type="SUPFAM" id="SSF51905">
    <property type="entry name" value="FAD/NAD(P)-binding domain"/>
    <property type="match status" value="1"/>
</dbReference>
<dbReference type="InterPro" id="IPR022460">
    <property type="entry name" value="Flavoprotein_PP4765"/>
</dbReference>
<proteinExistence type="predicted"/>
<dbReference type="Gene3D" id="2.40.30.10">
    <property type="entry name" value="Translation factors"/>
    <property type="match status" value="1"/>
</dbReference>
<dbReference type="PANTHER" id="PTHR42887:SF1">
    <property type="entry name" value="BLR3961 PROTEIN"/>
    <property type="match status" value="1"/>
</dbReference>
<dbReference type="NCBIfam" id="TIGR00275">
    <property type="entry name" value="aminoacetone oxidase family FAD-binding enzyme"/>
    <property type="match status" value="1"/>
</dbReference>
<dbReference type="AlphaFoldDB" id="A0A7T5R152"/>
<dbReference type="Pfam" id="PF03486">
    <property type="entry name" value="HI0933_like"/>
    <property type="match status" value="1"/>
</dbReference>
<accession>A0A7T5R152</accession>
<dbReference type="NCBIfam" id="TIGR03862">
    <property type="entry name" value="flavo_PP4765"/>
    <property type="match status" value="1"/>
</dbReference>
<evidence type="ECO:0000256" key="2">
    <source>
        <dbReference type="ARBA" id="ARBA00022630"/>
    </source>
</evidence>
<dbReference type="EMBL" id="CP066681">
    <property type="protein sequence ID" value="QQG35577.1"/>
    <property type="molecule type" value="Genomic_DNA"/>
</dbReference>
<feature type="domain" description="RsdA/BaiN/AoA(So)-like Rossmann fold-like" evidence="4">
    <location>
        <begin position="4"/>
        <end position="391"/>
    </location>
</feature>
<dbReference type="InterPro" id="IPR036188">
    <property type="entry name" value="FAD/NAD-bd_sf"/>
</dbReference>
<dbReference type="SUPFAM" id="SSF160996">
    <property type="entry name" value="HI0933 insert domain-like"/>
    <property type="match status" value="1"/>
</dbReference>
<comment type="cofactor">
    <cofactor evidence="1">
        <name>FAD</name>
        <dbReference type="ChEBI" id="CHEBI:57692"/>
    </cofactor>
</comment>
<organism evidence="6 7">
    <name type="scientific">Micavibrio aeruginosavorus</name>
    <dbReference type="NCBI Taxonomy" id="349221"/>
    <lineage>
        <taxon>Bacteria</taxon>
        <taxon>Pseudomonadati</taxon>
        <taxon>Bdellovibrionota</taxon>
        <taxon>Bdellovibrionia</taxon>
        <taxon>Bdellovibrionales</taxon>
        <taxon>Pseudobdellovibrionaceae</taxon>
        <taxon>Micavibrio</taxon>
    </lineage>
</organism>
<dbReference type="Gene3D" id="3.50.50.60">
    <property type="entry name" value="FAD/NAD(P)-binding domain"/>
    <property type="match status" value="1"/>
</dbReference>
<name>A0A7T5R152_9BACT</name>
<dbReference type="InterPro" id="IPR023166">
    <property type="entry name" value="BaiN-like_dom_sf"/>
</dbReference>
<dbReference type="Pfam" id="PF22780">
    <property type="entry name" value="HI0933_like_1st"/>
    <property type="match status" value="1"/>
</dbReference>